<dbReference type="Pfam" id="PF03771">
    <property type="entry name" value="SPDY"/>
    <property type="match status" value="1"/>
</dbReference>
<sequence length="275" mass="29051">MFLSLPLPVDGDVYVTPRYLAGSSGDGDAGFAPVAHWPRHDLGNGPHQLVVTSPDHRIRIGWAGDDYDLWTISAAADAMSAPRWMATANQNTPAELVGALTTVLAQDWAEDSDRFLEAAGRPSGAIEPLMAAGWTLGGLGRGRLHVNAPDGQAGATVDVVNLNSDDAITLWAGPAGWGTRAEIVFSSRTPAHLIAATARAFTDPAPVPRWRETLNPRLATHATLTPVEAPKSPAPTPRDIRSRIAVRPPNPIGSVPRWSTTTPSAPLPARAAARC</sequence>
<dbReference type="InterPro" id="IPR005523">
    <property type="entry name" value="DUF317_SPDY"/>
</dbReference>
<name>A0A100Y6G0_9ACTN</name>
<organism evidence="3 4">
    <name type="scientific">Streptomyces kanasensis</name>
    <dbReference type="NCBI Taxonomy" id="936756"/>
    <lineage>
        <taxon>Bacteria</taxon>
        <taxon>Bacillati</taxon>
        <taxon>Actinomycetota</taxon>
        <taxon>Actinomycetes</taxon>
        <taxon>Kitasatosporales</taxon>
        <taxon>Streptomycetaceae</taxon>
        <taxon>Streptomyces</taxon>
    </lineage>
</organism>
<evidence type="ECO:0000256" key="1">
    <source>
        <dbReference type="SAM" id="MobiDB-lite"/>
    </source>
</evidence>
<gene>
    <name evidence="3" type="ORF">ATE80_11755</name>
</gene>
<dbReference type="Proteomes" id="UP000054011">
    <property type="component" value="Unassembled WGS sequence"/>
</dbReference>
<dbReference type="AlphaFoldDB" id="A0A100Y6G0"/>
<feature type="region of interest" description="Disordered" evidence="1">
    <location>
        <begin position="225"/>
        <end position="275"/>
    </location>
</feature>
<dbReference type="EMBL" id="LNSV01000024">
    <property type="protein sequence ID" value="KUH38549.1"/>
    <property type="molecule type" value="Genomic_DNA"/>
</dbReference>
<comment type="caution">
    <text evidence="3">The sequence shown here is derived from an EMBL/GenBank/DDBJ whole genome shotgun (WGS) entry which is preliminary data.</text>
</comment>
<feature type="domain" description="DUF317" evidence="2">
    <location>
        <begin position="52"/>
        <end position="106"/>
    </location>
</feature>
<protein>
    <recommendedName>
        <fullName evidence="2">DUF317 domain-containing protein</fullName>
    </recommendedName>
</protein>
<feature type="compositionally biased region" description="Low complexity" evidence="1">
    <location>
        <begin position="259"/>
        <end position="275"/>
    </location>
</feature>
<reference evidence="3 4" key="1">
    <citation type="submission" date="2015-11" db="EMBL/GenBank/DDBJ databases">
        <title>Genome-wide analysis reveals the secondary metabolome in Streptomyces kanasensis ZX01.</title>
        <authorList>
            <person name="Zhang G."/>
            <person name="Han L."/>
            <person name="Feng J."/>
            <person name="Zhang X."/>
        </authorList>
    </citation>
    <scope>NUCLEOTIDE SEQUENCE [LARGE SCALE GENOMIC DNA]</scope>
    <source>
        <strain evidence="3 4">ZX01</strain>
    </source>
</reference>
<evidence type="ECO:0000313" key="4">
    <source>
        <dbReference type="Proteomes" id="UP000054011"/>
    </source>
</evidence>
<accession>A0A100Y6G0</accession>
<proteinExistence type="predicted"/>
<dbReference type="RefSeq" id="WP_058942139.1">
    <property type="nucleotide sequence ID" value="NZ_LNSV01000024.1"/>
</dbReference>
<dbReference type="STRING" id="936756.ATE80_11755"/>
<evidence type="ECO:0000313" key="3">
    <source>
        <dbReference type="EMBL" id="KUH38549.1"/>
    </source>
</evidence>
<keyword evidence="4" id="KW-1185">Reference proteome</keyword>
<evidence type="ECO:0000259" key="2">
    <source>
        <dbReference type="Pfam" id="PF03771"/>
    </source>
</evidence>
<dbReference type="OrthoDB" id="3865735at2"/>